<evidence type="ECO:0000256" key="1">
    <source>
        <dbReference type="ARBA" id="ARBA00022559"/>
    </source>
</evidence>
<reference evidence="2 3" key="1">
    <citation type="journal article" date="2019" name="Commun. Biol.">
        <title>The bagworm genome reveals a unique fibroin gene that provides high tensile strength.</title>
        <authorList>
            <person name="Kono N."/>
            <person name="Nakamura H."/>
            <person name="Ohtoshi R."/>
            <person name="Tomita M."/>
            <person name="Numata K."/>
            <person name="Arakawa K."/>
        </authorList>
    </citation>
    <scope>NUCLEOTIDE SEQUENCE [LARGE SCALE GENOMIC DNA]</scope>
</reference>
<dbReference type="PANTHER" id="PTHR11475:SF141">
    <property type="entry name" value="CARDINAL"/>
    <property type="match status" value="1"/>
</dbReference>
<keyword evidence="3" id="KW-1185">Reference proteome</keyword>
<proteinExistence type="predicted"/>
<dbReference type="OrthoDB" id="823504at2759"/>
<keyword evidence="1 2" id="KW-0575">Peroxidase</keyword>
<accession>A0A4C1YRD0</accession>
<dbReference type="PANTHER" id="PTHR11475">
    <property type="entry name" value="OXIDASE/PEROXIDASE"/>
    <property type="match status" value="1"/>
</dbReference>
<dbReference type="Proteomes" id="UP000299102">
    <property type="component" value="Unassembled WGS sequence"/>
</dbReference>
<name>A0A4C1YRD0_EUMVA</name>
<dbReference type="EMBL" id="BGZK01001308">
    <property type="protein sequence ID" value="GBP76895.1"/>
    <property type="molecule type" value="Genomic_DNA"/>
</dbReference>
<dbReference type="InterPro" id="IPR010255">
    <property type="entry name" value="Haem_peroxidase_sf"/>
</dbReference>
<evidence type="ECO:0000313" key="2">
    <source>
        <dbReference type="EMBL" id="GBP76895.1"/>
    </source>
</evidence>
<dbReference type="InterPro" id="IPR019791">
    <property type="entry name" value="Haem_peroxidase_animal"/>
</dbReference>
<organism evidence="2 3">
    <name type="scientific">Eumeta variegata</name>
    <name type="common">Bagworm moth</name>
    <name type="synonym">Eumeta japonica</name>
    <dbReference type="NCBI Taxonomy" id="151549"/>
    <lineage>
        <taxon>Eukaryota</taxon>
        <taxon>Metazoa</taxon>
        <taxon>Ecdysozoa</taxon>
        <taxon>Arthropoda</taxon>
        <taxon>Hexapoda</taxon>
        <taxon>Insecta</taxon>
        <taxon>Pterygota</taxon>
        <taxon>Neoptera</taxon>
        <taxon>Endopterygota</taxon>
        <taxon>Lepidoptera</taxon>
        <taxon>Glossata</taxon>
        <taxon>Ditrysia</taxon>
        <taxon>Tineoidea</taxon>
        <taxon>Psychidae</taxon>
        <taxon>Oiketicinae</taxon>
        <taxon>Eumeta</taxon>
    </lineage>
</organism>
<dbReference type="GO" id="GO:0006979">
    <property type="term" value="P:response to oxidative stress"/>
    <property type="evidence" value="ECO:0007669"/>
    <property type="project" value="InterPro"/>
</dbReference>
<dbReference type="Pfam" id="PF03098">
    <property type="entry name" value="An_peroxidase"/>
    <property type="match status" value="2"/>
</dbReference>
<dbReference type="PROSITE" id="PS50292">
    <property type="entry name" value="PEROXIDASE_3"/>
    <property type="match status" value="1"/>
</dbReference>
<sequence>MRLVVPEAGVFKQTKKKTIQLVRKPGRVYVCACVCHCTCAFMRVRMCGTDASKRLGGVGRGPSTGDSWPMAEYCKPNISCPVSKYRSINGTCNSIQHPLRWGVANTPFRRTLPPNYADGIGQPRTGVAGPLPSARDVSVTVHRSSYAHESTFTVMLAVWGQFLDHDITATALNKGANGSSLSCCDPSQPAHPECFPVQLDKEDPFYEDYNLTCMEFVRSAPAPTCHFEKNWVRVRAGEVILVREDIQTSPNSMGLRRLITEFLWPPSSSIIRLWLPHSTKVLGKTNQTSPNSMGLRRLITEFPWLPSSSIIRLWLPYSTKVLGKTNQTSPNSMGLRRLITEFLWPPSCSIIRLWLPYSTKVLVKTNQTSPNSMGLRRLITEFPWPPSSSIIRLWLPYSTKVLVKTNKTSPNSMGLRRLITEFPWPPSSSIIRLWLPYSTKVLVKTNQTSPNSMGLRRLITEFLWPPSSSIIRLWLPYSTKVLGKTNQTSPNSMGLRRLITEFLWPPSSSIIRLWLPYSTKVLGKTNQTSPNSMGLRRLITEFLWPPSSSIIRLWLPYSTKVLGKTNQTSPNSMGLRRLITEFLWPPSSSIIRSALCPREQLNQATAFIDGSTIYGPSEEKVKRLRSYSGGALRMLEIGGVDLLPQSTDPDDSCNTAEMISKGKYCFESGDDRANENLHLTTMHLLWARQHNRLASILQKMNPDWDDETVFQESRKVVGAQMQHVTYNEFLPAILGSDVMWALNLTVETSGYTQLHDDGVDPSVANHFASSAFRFAHTLLPSLIHDVDVHSASDEYIHLRDMLFNPYMLYSAEGPRRAVQSALVTPVHSVDPHVTTELSNHLFEKPVSTNTSQPAHGPCGLDLVSLNIQRGRDHGLPSYPAWREHCGFPRPKTFDDLQEIFDDQSLQRIRIIYNPVWVEVTWVRHFREVDDIDLYTGALSERPRGRLLASTLTCLVADQFVRLKRGDRFWYENPPPYGFTLGQLEAVTIATVRTAETYDLTESSEIWSKWFEVDQSRLGYKSDAFLYEASNKEGANFVEVKVTQFVVVVDDSKKFLRRWHSFEQLTEIRKTTLAGIICANEGLLDEIQPRVMEYVSGTNPLMDCHELPQPDLGPWKQDQ</sequence>
<dbReference type="STRING" id="151549.A0A4C1YRD0"/>
<dbReference type="GO" id="GO:0004601">
    <property type="term" value="F:peroxidase activity"/>
    <property type="evidence" value="ECO:0007669"/>
    <property type="project" value="UniProtKB-KW"/>
</dbReference>
<keyword evidence="1 2" id="KW-0560">Oxidoreductase</keyword>
<dbReference type="CDD" id="cd09823">
    <property type="entry name" value="peroxinectin_like"/>
    <property type="match status" value="1"/>
</dbReference>
<evidence type="ECO:0000313" key="3">
    <source>
        <dbReference type="Proteomes" id="UP000299102"/>
    </source>
</evidence>
<dbReference type="Gene3D" id="1.10.640.10">
    <property type="entry name" value="Haem peroxidase domain superfamily, animal type"/>
    <property type="match status" value="3"/>
</dbReference>
<dbReference type="GO" id="GO:0020037">
    <property type="term" value="F:heme binding"/>
    <property type="evidence" value="ECO:0007669"/>
    <property type="project" value="InterPro"/>
</dbReference>
<protein>
    <submittedName>
        <fullName evidence="2">Chorion peroxidase</fullName>
    </submittedName>
</protein>
<comment type="caution">
    <text evidence="2">The sequence shown here is derived from an EMBL/GenBank/DDBJ whole genome shotgun (WGS) entry which is preliminary data.</text>
</comment>
<dbReference type="InterPro" id="IPR037120">
    <property type="entry name" value="Haem_peroxidase_sf_animal"/>
</dbReference>
<dbReference type="SUPFAM" id="SSF48113">
    <property type="entry name" value="Heme-dependent peroxidases"/>
    <property type="match status" value="3"/>
</dbReference>
<gene>
    <name evidence="2" type="primary">Pxt</name>
    <name evidence="2" type="ORF">EVAR_7045_1</name>
</gene>
<dbReference type="AlphaFoldDB" id="A0A4C1YRD0"/>